<evidence type="ECO:0000256" key="1">
    <source>
        <dbReference type="SAM" id="MobiDB-lite"/>
    </source>
</evidence>
<feature type="compositionally biased region" description="Polar residues" evidence="1">
    <location>
        <begin position="85"/>
        <end position="100"/>
    </location>
</feature>
<dbReference type="EMBL" id="IACT01004010">
    <property type="protein sequence ID" value="LAC23223.1"/>
    <property type="molecule type" value="mRNA"/>
</dbReference>
<sequence length="695" mass="78557">MSNQAFYSVSRSPPNQMSQSGVYGPTQFDLNGPIKDEYKESLGHLGSGVGVSSQSRGRRRQPFNVMNPLTMSSTVGANMEESMTGHHTTAPDESTTQSLPFQGHQYAPSFRYQKNRNDDVQKGTLRGPVKAEITSLDIRYDPPVTGCEIQPYVILQDEGGNVMFLGDLGELKYRWYRGAKRLCSMQRCGKGAKLQCMCCLKLKAPRYMSFFCSVEHLQKMWRAHGQLHEDKAAEPDAPLPISWNDIDDEIDEPTDWQFALSRSEHENGLMKSGGAPDSRYALSRKFPPMISNIWAECSQSKTYTPTQDDIGRQLLLECVPVLPSKGSAPSTEVGSWVRKDTSSVVPEPDPPPPRQFVQNPALTSRPDPRNTFKVLCYNVLAEIYATKQIYPYCPMSALCWNYRRNIIMRDIQNYDCDIVCLQEVQQNHFDAFFNPQMAKKGYEGIYKMKTREAMGEDPKCVDGCAVFYKKDRFAVMEQYAIEFNEAAKGSFENSPGDWRSKLRRLSKGNVALVCVLEELRSDGLGRNRRKRRICVANTHIYWDPAHADVKLWQTWILCQELQKMVLGRDLPLLLCGDFNSTPESAVYELLSTERLRDDHAVLTQDKLGIFVQGELTHNLPLVSAYASVFGVEPKHTNFTGHFTGCLDYIYYSKNHLQVTGVLDIDSDEVLTEHTALPSVRFASDHLAVVSELAFL</sequence>
<dbReference type="GO" id="GO:0000175">
    <property type="term" value="F:3'-5'-RNA exonuclease activity"/>
    <property type="evidence" value="ECO:0007669"/>
    <property type="project" value="TreeGrafter"/>
</dbReference>
<name>A0A6A7FYR5_9CRUS</name>
<reference evidence="3" key="1">
    <citation type="submission" date="2017-11" db="EMBL/GenBank/DDBJ databases">
        <title>The sensing device of the deep-sea amphipod.</title>
        <authorList>
            <person name="Kobayashi H."/>
            <person name="Nagahama T."/>
            <person name="Arai W."/>
            <person name="Sasagawa Y."/>
            <person name="Umeda M."/>
            <person name="Hayashi T."/>
            <person name="Nikaido I."/>
            <person name="Watanabe H."/>
            <person name="Oguri K."/>
            <person name="Kitazato H."/>
            <person name="Fujioka K."/>
            <person name="Kido Y."/>
            <person name="Takami H."/>
        </authorList>
    </citation>
    <scope>NUCLEOTIDE SEQUENCE</scope>
    <source>
        <tissue evidence="3">Whole body</tissue>
    </source>
</reference>
<proteinExistence type="evidence at transcript level"/>
<dbReference type="PANTHER" id="PTHR12121:SF34">
    <property type="entry name" value="PROTEIN ANGEL"/>
    <property type="match status" value="1"/>
</dbReference>
<dbReference type="InterPro" id="IPR005135">
    <property type="entry name" value="Endo/exonuclease/phosphatase"/>
</dbReference>
<dbReference type="SUPFAM" id="SSF56219">
    <property type="entry name" value="DNase I-like"/>
    <property type="match status" value="1"/>
</dbReference>
<dbReference type="PANTHER" id="PTHR12121">
    <property type="entry name" value="CARBON CATABOLITE REPRESSOR PROTEIN 4"/>
    <property type="match status" value="1"/>
</dbReference>
<evidence type="ECO:0000259" key="2">
    <source>
        <dbReference type="Pfam" id="PF03372"/>
    </source>
</evidence>
<dbReference type="AlphaFoldDB" id="A0A6A7FYR5"/>
<feature type="domain" description="Endonuclease/exonuclease/phosphatase" evidence="2">
    <location>
        <begin position="377"/>
        <end position="685"/>
    </location>
</feature>
<dbReference type="Pfam" id="PF03372">
    <property type="entry name" value="Exo_endo_phos"/>
    <property type="match status" value="1"/>
</dbReference>
<organism evidence="3">
    <name type="scientific">Hirondellea gigas</name>
    <dbReference type="NCBI Taxonomy" id="1518452"/>
    <lineage>
        <taxon>Eukaryota</taxon>
        <taxon>Metazoa</taxon>
        <taxon>Ecdysozoa</taxon>
        <taxon>Arthropoda</taxon>
        <taxon>Crustacea</taxon>
        <taxon>Multicrustacea</taxon>
        <taxon>Malacostraca</taxon>
        <taxon>Eumalacostraca</taxon>
        <taxon>Peracarida</taxon>
        <taxon>Amphipoda</taxon>
        <taxon>Amphilochidea</taxon>
        <taxon>Lysianassida</taxon>
        <taxon>Lysianassidira</taxon>
        <taxon>Lysianassoidea</taxon>
        <taxon>Lysianassidae</taxon>
        <taxon>Hirondellea</taxon>
    </lineage>
</organism>
<protein>
    <submittedName>
        <fullName evidence="3">Carbon catabolite repressor protein 4 homolog 1-like</fullName>
    </submittedName>
</protein>
<feature type="compositionally biased region" description="Polar residues" evidence="1">
    <location>
        <begin position="1"/>
        <end position="21"/>
    </location>
</feature>
<dbReference type="InterPro" id="IPR036691">
    <property type="entry name" value="Endo/exonu/phosph_ase_sf"/>
</dbReference>
<feature type="region of interest" description="Disordered" evidence="1">
    <location>
        <begin position="82"/>
        <end position="101"/>
    </location>
</feature>
<feature type="region of interest" description="Disordered" evidence="1">
    <location>
        <begin position="326"/>
        <end position="363"/>
    </location>
</feature>
<accession>A0A6A7FYR5</accession>
<dbReference type="InterPro" id="IPR050410">
    <property type="entry name" value="CCR4/nocturin_mRNA_transcr"/>
</dbReference>
<feature type="region of interest" description="Disordered" evidence="1">
    <location>
        <begin position="1"/>
        <end position="70"/>
    </location>
</feature>
<dbReference type="Gene3D" id="3.60.10.10">
    <property type="entry name" value="Endonuclease/exonuclease/phosphatase"/>
    <property type="match status" value="1"/>
</dbReference>
<evidence type="ECO:0000313" key="3">
    <source>
        <dbReference type="EMBL" id="LAC23223.1"/>
    </source>
</evidence>